<dbReference type="PANTHER" id="PTHR22726">
    <property type="entry name" value="METALLOENDOPEPTIDASE OMA1"/>
    <property type="match status" value="1"/>
</dbReference>
<comment type="similarity">
    <text evidence="6">Belongs to the peptidase M48 family.</text>
</comment>
<dbReference type="SMART" id="SM00228">
    <property type="entry name" value="PDZ"/>
    <property type="match status" value="1"/>
</dbReference>
<keyword evidence="9" id="KW-1185">Reference proteome</keyword>
<comment type="cofactor">
    <cofactor evidence="6">
        <name>Zn(2+)</name>
        <dbReference type="ChEBI" id="CHEBI:29105"/>
    </cofactor>
    <text evidence="6">Binds 1 zinc ion per subunit.</text>
</comment>
<sequence length="402" mass="41187">MAGTAAPRSTGDATASATAFATSFASISAIPCGTSQADAYGTSRSTRITRPALAAAAAALLLSACSTTPLQPTSPVTVQPPPAAEAPVVTPRMQAARTALDAIVTQQDRLYRVAAPLLINNVDLCRTAARGLLGFTAKNKWSYPGEYADAASAVLGYDDALRVSGVLAGSGAARAGLRKGDILVAADGKALPTGPGAETAAAGVFAPLVSGRTQLSMTIGRNGQNQVLKVPVTRACAMRVDLANADNVNSHADGGRIAVTRGMIAFAGSDEALAYVLAKDIAHNVLGHTAVTRNTGAVAAIIDNVTRVQPDQAQLAGAGNVKPLPANLEVSADTLALYMLARAGYGVERYKAFWQRLAAQYPASVPNGYMAVHPNLAPRLTAIDKVVADIKAKQSAKKPLVP</sequence>
<evidence type="ECO:0000313" key="8">
    <source>
        <dbReference type="EMBL" id="MUI14654.1"/>
    </source>
</evidence>
<dbReference type="AlphaFoldDB" id="A0A6I3XCJ6"/>
<dbReference type="Pfam" id="PF17820">
    <property type="entry name" value="PDZ_6"/>
    <property type="match status" value="1"/>
</dbReference>
<evidence type="ECO:0000256" key="4">
    <source>
        <dbReference type="ARBA" id="ARBA00022833"/>
    </source>
</evidence>
<dbReference type="SUPFAM" id="SSF50156">
    <property type="entry name" value="PDZ domain-like"/>
    <property type="match status" value="1"/>
</dbReference>
<proteinExistence type="inferred from homology"/>
<dbReference type="PROSITE" id="PS50106">
    <property type="entry name" value="PDZ"/>
    <property type="match status" value="1"/>
</dbReference>
<dbReference type="EMBL" id="WNWM01000002">
    <property type="protein sequence ID" value="MUI14654.1"/>
    <property type="molecule type" value="Genomic_DNA"/>
</dbReference>
<dbReference type="GO" id="GO:0051603">
    <property type="term" value="P:proteolysis involved in protein catabolic process"/>
    <property type="evidence" value="ECO:0007669"/>
    <property type="project" value="TreeGrafter"/>
</dbReference>
<dbReference type="Proteomes" id="UP000431684">
    <property type="component" value="Unassembled WGS sequence"/>
</dbReference>
<feature type="domain" description="PDZ" evidence="7">
    <location>
        <begin position="121"/>
        <end position="191"/>
    </location>
</feature>
<dbReference type="Pfam" id="PF01435">
    <property type="entry name" value="Peptidase_M48"/>
    <property type="match status" value="1"/>
</dbReference>
<dbReference type="OrthoDB" id="8775841at2"/>
<gene>
    <name evidence="8" type="ORF">GJV26_19640</name>
</gene>
<evidence type="ECO:0000259" key="7">
    <source>
        <dbReference type="PROSITE" id="PS50106"/>
    </source>
</evidence>
<accession>A0A6I3XCJ6</accession>
<evidence type="ECO:0000256" key="1">
    <source>
        <dbReference type="ARBA" id="ARBA00022670"/>
    </source>
</evidence>
<reference evidence="8 9" key="1">
    <citation type="submission" date="2019-11" db="EMBL/GenBank/DDBJ databases">
        <title>Draft Genome Sequences of Six Type Strains of the Genus Massilia.</title>
        <authorList>
            <person name="Miess H."/>
            <person name="Frediansyah A."/>
            <person name="Goeker M."/>
            <person name="Gross H."/>
        </authorList>
    </citation>
    <scope>NUCLEOTIDE SEQUENCE [LARGE SCALE GENOMIC DNA]</scope>
    <source>
        <strain evidence="8 9">DSM 17513</strain>
    </source>
</reference>
<keyword evidence="5 6" id="KW-0482">Metalloprotease</keyword>
<evidence type="ECO:0000256" key="5">
    <source>
        <dbReference type="ARBA" id="ARBA00023049"/>
    </source>
</evidence>
<evidence type="ECO:0000256" key="2">
    <source>
        <dbReference type="ARBA" id="ARBA00022723"/>
    </source>
</evidence>
<dbReference type="InterPro" id="IPR001915">
    <property type="entry name" value="Peptidase_M48"/>
</dbReference>
<dbReference type="Gene3D" id="2.30.42.10">
    <property type="match status" value="1"/>
</dbReference>
<evidence type="ECO:0000256" key="6">
    <source>
        <dbReference type="RuleBase" id="RU003983"/>
    </source>
</evidence>
<dbReference type="InterPro" id="IPR036034">
    <property type="entry name" value="PDZ_sf"/>
</dbReference>
<keyword evidence="3 6" id="KW-0378">Hydrolase</keyword>
<dbReference type="InterPro" id="IPR001478">
    <property type="entry name" value="PDZ"/>
</dbReference>
<dbReference type="GO" id="GO:0004222">
    <property type="term" value="F:metalloendopeptidase activity"/>
    <property type="evidence" value="ECO:0007669"/>
    <property type="project" value="InterPro"/>
</dbReference>
<dbReference type="PANTHER" id="PTHR22726:SF1">
    <property type="entry name" value="METALLOENDOPEPTIDASE OMA1, MITOCHONDRIAL"/>
    <property type="match status" value="1"/>
</dbReference>
<evidence type="ECO:0000256" key="3">
    <source>
        <dbReference type="ARBA" id="ARBA00022801"/>
    </source>
</evidence>
<organism evidence="8 9">
    <name type="scientific">Pseudoduganella dura</name>
    <dbReference type="NCBI Taxonomy" id="321982"/>
    <lineage>
        <taxon>Bacteria</taxon>
        <taxon>Pseudomonadati</taxon>
        <taxon>Pseudomonadota</taxon>
        <taxon>Betaproteobacteria</taxon>
        <taxon>Burkholderiales</taxon>
        <taxon>Oxalobacteraceae</taxon>
        <taxon>Telluria group</taxon>
        <taxon>Pseudoduganella</taxon>
    </lineage>
</organism>
<evidence type="ECO:0000313" key="9">
    <source>
        <dbReference type="Proteomes" id="UP000431684"/>
    </source>
</evidence>
<comment type="caution">
    <text evidence="8">The sequence shown here is derived from an EMBL/GenBank/DDBJ whole genome shotgun (WGS) entry which is preliminary data.</text>
</comment>
<protein>
    <submittedName>
        <fullName evidence="8">M48 family metalloprotease</fullName>
    </submittedName>
</protein>
<dbReference type="InterPro" id="IPR041489">
    <property type="entry name" value="PDZ_6"/>
</dbReference>
<name>A0A6I3XCJ6_9BURK</name>
<keyword evidence="1 6" id="KW-0645">Protease</keyword>
<keyword evidence="2" id="KW-0479">Metal-binding</keyword>
<dbReference type="CDD" id="cd07342">
    <property type="entry name" value="M48C_Oma1_like"/>
    <property type="match status" value="1"/>
</dbReference>
<dbReference type="GO" id="GO:0046872">
    <property type="term" value="F:metal ion binding"/>
    <property type="evidence" value="ECO:0007669"/>
    <property type="project" value="UniProtKB-KW"/>
</dbReference>
<keyword evidence="4 6" id="KW-0862">Zinc</keyword>
<dbReference type="InterPro" id="IPR051156">
    <property type="entry name" value="Mito/Outer_Membr_Metalloprot"/>
</dbReference>
<dbReference type="GO" id="GO:0016020">
    <property type="term" value="C:membrane"/>
    <property type="evidence" value="ECO:0007669"/>
    <property type="project" value="TreeGrafter"/>
</dbReference>